<evidence type="ECO:0000313" key="2">
    <source>
        <dbReference type="EMBL" id="MBD0851029.1"/>
    </source>
</evidence>
<dbReference type="PANTHER" id="PTHR36842:SF1">
    <property type="entry name" value="PROTEIN TOLB"/>
    <property type="match status" value="1"/>
</dbReference>
<reference evidence="2 3" key="1">
    <citation type="submission" date="2020-05" db="EMBL/GenBank/DDBJ databases">
        <title>The draft genome sequence of Maribacter arenosus CAU 1321.</title>
        <authorList>
            <person name="Mu L."/>
        </authorList>
    </citation>
    <scope>NUCLEOTIDE SEQUENCE [LARGE SCALE GENOMIC DNA]</scope>
    <source>
        <strain evidence="2 3">CAU 1321</strain>
    </source>
</reference>
<evidence type="ECO:0000313" key="3">
    <source>
        <dbReference type="Proteomes" id="UP000598350"/>
    </source>
</evidence>
<dbReference type="InterPro" id="IPR011659">
    <property type="entry name" value="WD40"/>
</dbReference>
<dbReference type="SUPFAM" id="SSF82171">
    <property type="entry name" value="DPP6 N-terminal domain-like"/>
    <property type="match status" value="1"/>
</dbReference>
<gene>
    <name evidence="2" type="ORF">HPE63_10145</name>
</gene>
<dbReference type="PANTHER" id="PTHR36842">
    <property type="entry name" value="PROTEIN TOLB HOMOLOG"/>
    <property type="match status" value="1"/>
</dbReference>
<dbReference type="InterPro" id="IPR011042">
    <property type="entry name" value="6-blade_b-propeller_TolB-like"/>
</dbReference>
<sequence length="499" mass="55234">MKYKLIFPALIIVAVFISSWQIPTNPNLGIFDGNGDIGNVGLEGSAEFNPSDNTYTVSGGGTNMWFNTDEFHFVWKKMSGDVSLSAIIEMVGEGVDPHRKACLMVRQSLEPDAPYVDVAVHGDGLTSMQYRDSKGGITKEVKSNIVGPKKVKLRKVGDHFSISTALEDEEELSIAAGSLRLEFTEPFFIGLGVCSHNNEVIETIKFKDVEIEKIMKNTDSPMKVESSLEILDISSLNRNVVFHTIDHIEAPNWTSDGKTLIYNSQGLLYKIPVEGGTPKMIPTDFANKINNDHGISPDGTQMVISDQTETGQSMIYSIPIEGGVPKKITPLAPSYWHGWSPDGKTLAYCAERNGNYDIYTIPFEGGKETRLTNAEGLDDGPDYSPDGKYIYFNSTRTGTMQIWRMKPDGSDQEQITTDKYNDWFAHPSPDGKWLVYVTFNTDVPAGDHPPNKDVMLRLMDLETKEVTVLAKLFGGQGTINVPSWSPDSQQIAFVSYTLL</sequence>
<name>A0ABR7VBJ3_9FLAO</name>
<comment type="similarity">
    <text evidence="1">Belongs to the TolB family.</text>
</comment>
<proteinExistence type="inferred from homology"/>
<keyword evidence="3" id="KW-1185">Reference proteome</keyword>
<protein>
    <submittedName>
        <fullName evidence="2">TolB family protein</fullName>
    </submittedName>
</protein>
<evidence type="ECO:0000256" key="1">
    <source>
        <dbReference type="ARBA" id="ARBA00009820"/>
    </source>
</evidence>
<dbReference type="EMBL" id="JABTCG010000003">
    <property type="protein sequence ID" value="MBD0851029.1"/>
    <property type="molecule type" value="Genomic_DNA"/>
</dbReference>
<dbReference type="Pfam" id="PF07676">
    <property type="entry name" value="PD40"/>
    <property type="match status" value="4"/>
</dbReference>
<comment type="caution">
    <text evidence="2">The sequence shown here is derived from an EMBL/GenBank/DDBJ whole genome shotgun (WGS) entry which is preliminary data.</text>
</comment>
<dbReference type="Gene3D" id="2.120.10.30">
    <property type="entry name" value="TolB, C-terminal domain"/>
    <property type="match status" value="1"/>
</dbReference>
<dbReference type="Proteomes" id="UP000598350">
    <property type="component" value="Unassembled WGS sequence"/>
</dbReference>
<accession>A0ABR7VBJ3</accession>
<dbReference type="RefSeq" id="WP_188314150.1">
    <property type="nucleotide sequence ID" value="NZ_JABTCG010000003.1"/>
</dbReference>
<organism evidence="2 3">
    <name type="scientific">Maribacter arenosus</name>
    <dbReference type="NCBI Taxonomy" id="1854708"/>
    <lineage>
        <taxon>Bacteria</taxon>
        <taxon>Pseudomonadati</taxon>
        <taxon>Bacteroidota</taxon>
        <taxon>Flavobacteriia</taxon>
        <taxon>Flavobacteriales</taxon>
        <taxon>Flavobacteriaceae</taxon>
        <taxon>Maribacter</taxon>
    </lineage>
</organism>